<accession>A0A7S2CHE2</accession>
<dbReference type="InterPro" id="IPR011992">
    <property type="entry name" value="EF-hand-dom_pair"/>
</dbReference>
<dbReference type="InterPro" id="IPR003409">
    <property type="entry name" value="MORN"/>
</dbReference>
<dbReference type="GO" id="GO:0001669">
    <property type="term" value="C:acrosomal vesicle"/>
    <property type="evidence" value="ECO:0007669"/>
    <property type="project" value="UniProtKB-SubCell"/>
</dbReference>
<keyword evidence="3" id="KW-0968">Cytoplasmic vesicle</keyword>
<feature type="domain" description="EF-hand" evidence="6">
    <location>
        <begin position="293"/>
        <end position="328"/>
    </location>
</feature>
<evidence type="ECO:0000256" key="4">
    <source>
        <dbReference type="ARBA" id="ARBA00039854"/>
    </source>
</evidence>
<evidence type="ECO:0000256" key="1">
    <source>
        <dbReference type="ARBA" id="ARBA00004218"/>
    </source>
</evidence>
<dbReference type="Gene3D" id="2.20.110.10">
    <property type="entry name" value="Histone H3 K4-specific methyltransferase SET7/9 N-terminal domain"/>
    <property type="match status" value="3"/>
</dbReference>
<dbReference type="SUPFAM" id="SSF47473">
    <property type="entry name" value="EF-hand"/>
    <property type="match status" value="1"/>
</dbReference>
<dbReference type="PROSITE" id="PS50222">
    <property type="entry name" value="EF_HAND_2"/>
    <property type="match status" value="1"/>
</dbReference>
<dbReference type="PANTHER" id="PTHR46511:SF1">
    <property type="entry name" value="MORN REPEAT-CONTAINING PROTEIN 3"/>
    <property type="match status" value="1"/>
</dbReference>
<dbReference type="SUPFAM" id="SSF82185">
    <property type="entry name" value="Histone H3 K4-specific methyltransferase SET7/9 N-terminal domain"/>
    <property type="match status" value="2"/>
</dbReference>
<dbReference type="InterPro" id="IPR052472">
    <property type="entry name" value="MORN3"/>
</dbReference>
<organism evidence="7">
    <name type="scientific">Florenciella parvula</name>
    <dbReference type="NCBI Taxonomy" id="236787"/>
    <lineage>
        <taxon>Eukaryota</taxon>
        <taxon>Sar</taxon>
        <taxon>Stramenopiles</taxon>
        <taxon>Ochrophyta</taxon>
        <taxon>Dictyochophyceae</taxon>
        <taxon>Florenciellales</taxon>
        <taxon>Florenciella</taxon>
    </lineage>
</organism>
<dbReference type="PANTHER" id="PTHR46511">
    <property type="entry name" value="MORN REPEAT-CONTAINING PROTEIN 3"/>
    <property type="match status" value="1"/>
</dbReference>
<dbReference type="Gene3D" id="1.10.238.10">
    <property type="entry name" value="EF-hand"/>
    <property type="match status" value="1"/>
</dbReference>
<evidence type="ECO:0000259" key="6">
    <source>
        <dbReference type="PROSITE" id="PS50222"/>
    </source>
</evidence>
<keyword evidence="2" id="KW-0677">Repeat</keyword>
<evidence type="ECO:0000256" key="2">
    <source>
        <dbReference type="ARBA" id="ARBA00022737"/>
    </source>
</evidence>
<comment type="function">
    <text evidence="5">Assembles a suppression complex (suppresome) by tethering SIRT1 and MDM2 to regulate composite modifications of p53/TP53. Confers both deacetylation-mediated functional inactivation, by SIRT1, and ubiquitination-dependent degradation, by MDM2, of p53/TP53, promoting a proliferative and cell survival behaviors. May play a role in the regulation of spermatogenesis.</text>
</comment>
<dbReference type="GO" id="GO:0005509">
    <property type="term" value="F:calcium ion binding"/>
    <property type="evidence" value="ECO:0007669"/>
    <property type="project" value="InterPro"/>
</dbReference>
<evidence type="ECO:0000256" key="5">
    <source>
        <dbReference type="ARBA" id="ARBA00045851"/>
    </source>
</evidence>
<dbReference type="InterPro" id="IPR002048">
    <property type="entry name" value="EF_hand_dom"/>
</dbReference>
<dbReference type="SMART" id="SM00698">
    <property type="entry name" value="MORN"/>
    <property type="match status" value="6"/>
</dbReference>
<gene>
    <name evidence="7" type="ORF">FPAR1323_LOCUS11003</name>
</gene>
<evidence type="ECO:0000256" key="3">
    <source>
        <dbReference type="ARBA" id="ARBA00023329"/>
    </source>
</evidence>
<protein>
    <recommendedName>
        <fullName evidence="4">MORN repeat-containing protein 3</fullName>
    </recommendedName>
</protein>
<comment type="subcellular location">
    <subcellularLocation>
        <location evidence="1">Cytoplasmic vesicle</location>
        <location evidence="1">Secretory vesicle</location>
        <location evidence="1">Acrosome</location>
    </subcellularLocation>
</comment>
<name>A0A7S2CHE2_9STRA</name>
<dbReference type="EMBL" id="HBGT01020948">
    <property type="protein sequence ID" value="CAD9425355.1"/>
    <property type="molecule type" value="Transcribed_RNA"/>
</dbReference>
<evidence type="ECO:0000313" key="7">
    <source>
        <dbReference type="EMBL" id="CAD9425355.1"/>
    </source>
</evidence>
<dbReference type="AlphaFoldDB" id="A0A7S2CHE2"/>
<dbReference type="Pfam" id="PF02493">
    <property type="entry name" value="MORN"/>
    <property type="match status" value="7"/>
</dbReference>
<reference evidence="7" key="1">
    <citation type="submission" date="2021-01" db="EMBL/GenBank/DDBJ databases">
        <authorList>
            <person name="Corre E."/>
            <person name="Pelletier E."/>
            <person name="Niang G."/>
            <person name="Scheremetjew M."/>
            <person name="Finn R."/>
            <person name="Kale V."/>
            <person name="Holt S."/>
            <person name="Cochrane G."/>
            <person name="Meng A."/>
            <person name="Brown T."/>
            <person name="Cohen L."/>
        </authorList>
    </citation>
    <scope>NUCLEOTIDE SEQUENCE</scope>
    <source>
        <strain evidence="7">RCC1693</strain>
    </source>
</reference>
<sequence length="387" mass="42597">MSTRKPTLMTTTMKDRAAERNGARRTVYGVRANNKYHEEVRMNGGRGSTEFPFKGGDTYVGEWANNVEEGFGTKTWVKGHKYEGEWMAGMRHGKGTFWVKEGGRLRKQYAGDWQNDQRHGQGIFMMANGDKFEGEWMSNERHGAGVIKYAEGSDCIMYDGSWANGKRTGLGVLTMANGDRYEGHWLDDKKEGPGRYFYRSTSKVYEGEWVDDIPKCGEFKEAPPGSFDDFPVGGQADANPFAGVAASNSAGVFALPDLKLIQPDSVVTEAVATIRQQRAKDLGAPGLKVFESKEIQSLKKIFAAYDERDTGFVTCGDLLGLLQAAGVNVTPSTVEDLVLSLEADSATQLTFAEFVDIAALLMDAEGYEPDQSAEFDFGQGDGQDTYM</sequence>
<proteinExistence type="predicted"/>